<keyword evidence="3" id="KW-1185">Reference proteome</keyword>
<gene>
    <name evidence="2" type="ORF">FHR32_000376</name>
</gene>
<evidence type="ECO:0000313" key="3">
    <source>
        <dbReference type="Proteomes" id="UP000534286"/>
    </source>
</evidence>
<organism evidence="2 3">
    <name type="scientific">Streptosporangium album</name>
    <dbReference type="NCBI Taxonomy" id="47479"/>
    <lineage>
        <taxon>Bacteria</taxon>
        <taxon>Bacillati</taxon>
        <taxon>Actinomycetota</taxon>
        <taxon>Actinomycetes</taxon>
        <taxon>Streptosporangiales</taxon>
        <taxon>Streptosporangiaceae</taxon>
        <taxon>Streptosporangium</taxon>
    </lineage>
</organism>
<proteinExistence type="predicted"/>
<comment type="caution">
    <text evidence="2">The sequence shown here is derived from an EMBL/GenBank/DDBJ whole genome shotgun (WGS) entry which is preliminary data.</text>
</comment>
<dbReference type="RefSeq" id="WP_184752403.1">
    <property type="nucleotide sequence ID" value="NZ_BAABEK010000002.1"/>
</dbReference>
<evidence type="ECO:0000313" key="2">
    <source>
        <dbReference type="EMBL" id="MBB4936071.1"/>
    </source>
</evidence>
<dbReference type="AlphaFoldDB" id="A0A7W7RR67"/>
<dbReference type="EMBL" id="JACHJU010000001">
    <property type="protein sequence ID" value="MBB4936071.1"/>
    <property type="molecule type" value="Genomic_DNA"/>
</dbReference>
<sequence length="48" mass="5122">MDGTIPADVVEQITAPVTDVRVDVLCNPSCPPVDPEPEPHAGLERVLE</sequence>
<reference evidence="2 3" key="1">
    <citation type="submission" date="2020-08" db="EMBL/GenBank/DDBJ databases">
        <title>Sequencing the genomes of 1000 actinobacteria strains.</title>
        <authorList>
            <person name="Klenk H.-P."/>
        </authorList>
    </citation>
    <scope>NUCLEOTIDE SEQUENCE [LARGE SCALE GENOMIC DNA]</scope>
    <source>
        <strain evidence="2 3">DSM 43023</strain>
    </source>
</reference>
<name>A0A7W7RR67_9ACTN</name>
<dbReference type="Proteomes" id="UP000534286">
    <property type="component" value="Unassembled WGS sequence"/>
</dbReference>
<feature type="region of interest" description="Disordered" evidence="1">
    <location>
        <begin position="29"/>
        <end position="48"/>
    </location>
</feature>
<accession>A0A7W7RR67</accession>
<protein>
    <submittedName>
        <fullName evidence="2">Uncharacterized protein</fullName>
    </submittedName>
</protein>
<feature type="compositionally biased region" description="Basic and acidic residues" evidence="1">
    <location>
        <begin position="37"/>
        <end position="48"/>
    </location>
</feature>
<evidence type="ECO:0000256" key="1">
    <source>
        <dbReference type="SAM" id="MobiDB-lite"/>
    </source>
</evidence>